<sequence length="120" mass="12760">MAGGRLKIQTKYYAVLRERLGKTSEEFELPQGSTVTDFLEKLRQVYAGVLGDLFEGGGLKTGFALALNGESLDKSLWASTRLKDGDVVVILPPIAGGLPEAGQPHAPLALILACVGLLHN</sequence>
<dbReference type="InterPro" id="IPR044672">
    <property type="entry name" value="MOCS2A"/>
</dbReference>
<accession>A0A7C4I6I7</accession>
<dbReference type="Pfam" id="PF02597">
    <property type="entry name" value="ThiS"/>
    <property type="match status" value="1"/>
</dbReference>
<dbReference type="PANTHER" id="PTHR33359:SF1">
    <property type="entry name" value="MOLYBDOPTERIN SYNTHASE SULFUR CARRIER SUBUNIT"/>
    <property type="match status" value="1"/>
</dbReference>
<gene>
    <name evidence="2" type="ORF">ENT82_06680</name>
</gene>
<dbReference type="AlphaFoldDB" id="A0A7C4I6I7"/>
<proteinExistence type="predicted"/>
<evidence type="ECO:0000313" key="2">
    <source>
        <dbReference type="EMBL" id="HGN90791.1"/>
    </source>
</evidence>
<organism evidence="2">
    <name type="scientific">Caldiarchaeum subterraneum</name>
    <dbReference type="NCBI Taxonomy" id="311458"/>
    <lineage>
        <taxon>Archaea</taxon>
        <taxon>Nitrososphaerota</taxon>
        <taxon>Candidatus Caldarchaeales</taxon>
        <taxon>Candidatus Caldarchaeaceae</taxon>
        <taxon>Candidatus Caldarchaeum</taxon>
    </lineage>
</organism>
<comment type="caution">
    <text evidence="2">The sequence shown here is derived from an EMBL/GenBank/DDBJ whole genome shotgun (WGS) entry which is preliminary data.</text>
</comment>
<dbReference type="NCBIfam" id="TIGR01687">
    <property type="entry name" value="moaD_arch"/>
    <property type="match status" value="1"/>
</dbReference>
<dbReference type="InterPro" id="IPR003749">
    <property type="entry name" value="ThiS/MoaD-like"/>
</dbReference>
<dbReference type="GO" id="GO:0006777">
    <property type="term" value="P:Mo-molybdopterin cofactor biosynthetic process"/>
    <property type="evidence" value="ECO:0007669"/>
    <property type="project" value="InterPro"/>
</dbReference>
<protein>
    <submittedName>
        <fullName evidence="2">MoaD/ThiS family protein</fullName>
    </submittedName>
</protein>
<reference evidence="2" key="1">
    <citation type="journal article" date="2020" name="mSystems">
        <title>Genome- and Community-Level Interaction Insights into Carbon Utilization and Element Cycling Functions of Hydrothermarchaeota in Hydrothermal Sediment.</title>
        <authorList>
            <person name="Zhou Z."/>
            <person name="Liu Y."/>
            <person name="Xu W."/>
            <person name="Pan J."/>
            <person name="Luo Z.H."/>
            <person name="Li M."/>
        </authorList>
    </citation>
    <scope>NUCLEOTIDE SEQUENCE [LARGE SCALE GENOMIC DNA]</scope>
    <source>
        <strain evidence="2">SpSt-613</strain>
    </source>
</reference>
<name>A0A7C4I6I7_CALS0</name>
<evidence type="ECO:0000256" key="1">
    <source>
        <dbReference type="ARBA" id="ARBA00022741"/>
    </source>
</evidence>
<dbReference type="PANTHER" id="PTHR33359">
    <property type="entry name" value="MOLYBDOPTERIN SYNTHASE SULFUR CARRIER SUBUNIT"/>
    <property type="match status" value="1"/>
</dbReference>
<dbReference type="Gene3D" id="3.10.20.30">
    <property type="match status" value="1"/>
</dbReference>
<dbReference type="InterPro" id="IPR016155">
    <property type="entry name" value="Mopterin_synth/thiamin_S_b"/>
</dbReference>
<dbReference type="GO" id="GO:1990133">
    <property type="term" value="C:molybdopterin adenylyltransferase complex"/>
    <property type="evidence" value="ECO:0007669"/>
    <property type="project" value="TreeGrafter"/>
</dbReference>
<dbReference type="SUPFAM" id="SSF54285">
    <property type="entry name" value="MoaD/ThiS"/>
    <property type="match status" value="1"/>
</dbReference>
<dbReference type="GO" id="GO:0000166">
    <property type="term" value="F:nucleotide binding"/>
    <property type="evidence" value="ECO:0007669"/>
    <property type="project" value="UniProtKB-KW"/>
</dbReference>
<dbReference type="InterPro" id="IPR012675">
    <property type="entry name" value="Beta-grasp_dom_sf"/>
</dbReference>
<dbReference type="CDD" id="cd00754">
    <property type="entry name" value="Ubl_MoaD"/>
    <property type="match status" value="1"/>
</dbReference>
<keyword evidence="1" id="KW-0547">Nucleotide-binding</keyword>
<dbReference type="InterPro" id="IPR010038">
    <property type="entry name" value="MoaD_arc-typ"/>
</dbReference>
<dbReference type="EMBL" id="DTAD01000073">
    <property type="protein sequence ID" value="HGN90791.1"/>
    <property type="molecule type" value="Genomic_DNA"/>
</dbReference>